<evidence type="ECO:0000256" key="1">
    <source>
        <dbReference type="SAM" id="Coils"/>
    </source>
</evidence>
<feature type="coiled-coil region" evidence="1">
    <location>
        <begin position="65"/>
        <end position="99"/>
    </location>
</feature>
<dbReference type="EMBL" id="QNUK01000123">
    <property type="protein sequence ID" value="KAF5900946.1"/>
    <property type="molecule type" value="Genomic_DNA"/>
</dbReference>
<dbReference type="AlphaFoldDB" id="A0A8J4X454"/>
<dbReference type="InterPro" id="IPR058030">
    <property type="entry name" value="TRIM8/14/16/25/29/45/65_CC"/>
</dbReference>
<dbReference type="Proteomes" id="UP000727407">
    <property type="component" value="Unassembled WGS sequence"/>
</dbReference>
<proteinExistence type="predicted"/>
<evidence type="ECO:0000313" key="4">
    <source>
        <dbReference type="Proteomes" id="UP000727407"/>
    </source>
</evidence>
<keyword evidence="4" id="KW-1185">Reference proteome</keyword>
<accession>A0A8J4X454</accession>
<comment type="caution">
    <text evidence="3">The sequence shown here is derived from an EMBL/GenBank/DDBJ whole genome shotgun (WGS) entry which is preliminary data.</text>
</comment>
<feature type="non-terminal residue" evidence="3">
    <location>
        <position position="186"/>
    </location>
</feature>
<name>A0A8J4X454_CLAMG</name>
<sequence>VKLGKMQRQTTKMILTRVKKEQDLKQATHSFKASALQAVEQNDKSFTELTHSIKMKQCALNELILAQAEAAMRQVNTLLESLEHEVTDLKSRDAELRQLEQLLEADNGICFLQSASSVPHLTNFIQIPALSVHPSCPFQLARDAASNLIEQLHVICQWRFMAISERVKNTGIVSAPLPRTYQELLK</sequence>
<gene>
    <name evidence="3" type="ORF">DAT39_009317</name>
</gene>
<feature type="domain" description="TRIM8/14/16/25/29/45/65 coiled-coil region" evidence="2">
    <location>
        <begin position="15"/>
        <end position="157"/>
    </location>
</feature>
<dbReference type="Pfam" id="PF25600">
    <property type="entry name" value="TRIM_CC"/>
    <property type="match status" value="1"/>
</dbReference>
<keyword evidence="1" id="KW-0175">Coiled coil</keyword>
<evidence type="ECO:0000259" key="2">
    <source>
        <dbReference type="Pfam" id="PF25600"/>
    </source>
</evidence>
<protein>
    <submittedName>
        <fullName evidence="3">Tripartite motif-containing protein 16-like</fullName>
    </submittedName>
</protein>
<evidence type="ECO:0000313" key="3">
    <source>
        <dbReference type="EMBL" id="KAF5900946.1"/>
    </source>
</evidence>
<feature type="non-terminal residue" evidence="3">
    <location>
        <position position="1"/>
    </location>
</feature>
<organism evidence="3 4">
    <name type="scientific">Clarias magur</name>
    <name type="common">Asian catfish</name>
    <name type="synonym">Macropteronotus magur</name>
    <dbReference type="NCBI Taxonomy" id="1594786"/>
    <lineage>
        <taxon>Eukaryota</taxon>
        <taxon>Metazoa</taxon>
        <taxon>Chordata</taxon>
        <taxon>Craniata</taxon>
        <taxon>Vertebrata</taxon>
        <taxon>Euteleostomi</taxon>
        <taxon>Actinopterygii</taxon>
        <taxon>Neopterygii</taxon>
        <taxon>Teleostei</taxon>
        <taxon>Ostariophysi</taxon>
        <taxon>Siluriformes</taxon>
        <taxon>Clariidae</taxon>
        <taxon>Clarias</taxon>
    </lineage>
</organism>
<reference evidence="3" key="1">
    <citation type="submission" date="2020-07" db="EMBL/GenBank/DDBJ databases">
        <title>Clarias magur genome sequencing, assembly and annotation.</title>
        <authorList>
            <person name="Kushwaha B."/>
            <person name="Kumar R."/>
            <person name="Das P."/>
            <person name="Joshi C.G."/>
            <person name="Kumar D."/>
            <person name="Nagpure N.S."/>
            <person name="Pandey M."/>
            <person name="Agarwal S."/>
            <person name="Srivastava S."/>
            <person name="Singh M."/>
            <person name="Sahoo L."/>
            <person name="Jayasankar P."/>
            <person name="Meher P.K."/>
            <person name="Koringa P.G."/>
            <person name="Iquebal M.A."/>
            <person name="Das S.P."/>
            <person name="Bit A."/>
            <person name="Patnaik S."/>
            <person name="Patel N."/>
            <person name="Shah T.M."/>
            <person name="Hinsu A."/>
            <person name="Jena J.K."/>
        </authorList>
    </citation>
    <scope>NUCLEOTIDE SEQUENCE</scope>
    <source>
        <strain evidence="3">CIFAMagur01</strain>
        <tissue evidence="3">Testis</tissue>
    </source>
</reference>
<dbReference type="OrthoDB" id="6270329at2759"/>